<keyword evidence="4" id="KW-1185">Reference proteome</keyword>
<dbReference type="Pfam" id="PF13786">
    <property type="entry name" value="DUF4179"/>
    <property type="match status" value="1"/>
</dbReference>
<sequence length="445" mass="48946">MNDDQIDAYVKDRLKASKAEVPGWIRLRTEQTLSELRRKRSRRRAIGYVAAALLAVAGVGGAGWAHPGLAEAFRSLPFVNSIFQHAGDLTTRQASERGQTSMVNVSAEHKGIRLTIREVLYDGGRLSFGYSLEAGGDLLPVRPTLLVNGSEMHYRLLDVRSETLDGSVIGVMDLLPEKPFPDSFRLTIKYDTMIDRAGGGEGSPLKLVKGNWTFRLHVTKTATAARHFEINGAEAVDGERRLIVNQVSLTSEETLIDFDTWGIWPVDYGLIRPFEVLDDSGVPLQIWGSGRGTDGPDRAKLKQRLTLMPLGEIPPFLILRSYAGDAGSPSGQAGTTVQRHDAAKLPVTLSQGKAGSVTVAWTEFAKDKTTVYYYVHGEHPFAQAWEFWLENDAGAVQRGSPVLIDRRKLLFAMDFPPMGEHVSYVAREVATPAADPAIEVKIPLR</sequence>
<gene>
    <name evidence="3" type="ORF">D7M11_19435</name>
</gene>
<organism evidence="3 4">
    <name type="scientific">Paenibacillus ginsengarvi</name>
    <dbReference type="NCBI Taxonomy" id="400777"/>
    <lineage>
        <taxon>Bacteria</taxon>
        <taxon>Bacillati</taxon>
        <taxon>Bacillota</taxon>
        <taxon>Bacilli</taxon>
        <taxon>Bacillales</taxon>
        <taxon>Paenibacillaceae</taxon>
        <taxon>Paenibacillus</taxon>
    </lineage>
</organism>
<keyword evidence="1" id="KW-1133">Transmembrane helix</keyword>
<keyword evidence="1" id="KW-0812">Transmembrane</keyword>
<evidence type="ECO:0000256" key="1">
    <source>
        <dbReference type="SAM" id="Phobius"/>
    </source>
</evidence>
<reference evidence="3 4" key="1">
    <citation type="journal article" date="2007" name="Int. J. Syst. Evol. Microbiol.">
        <title>Paenibacillus ginsengarvi sp. nov., isolated from soil from ginseng cultivation.</title>
        <authorList>
            <person name="Yoon M.H."/>
            <person name="Ten L.N."/>
            <person name="Im W.T."/>
        </authorList>
    </citation>
    <scope>NUCLEOTIDE SEQUENCE [LARGE SCALE GENOMIC DNA]</scope>
    <source>
        <strain evidence="3 4">KCTC 13059</strain>
    </source>
</reference>
<name>A0A3B0C3E9_9BACL</name>
<dbReference type="InterPro" id="IPR025436">
    <property type="entry name" value="DUF4179"/>
</dbReference>
<keyword evidence="1" id="KW-0472">Membrane</keyword>
<evidence type="ECO:0000313" key="4">
    <source>
        <dbReference type="Proteomes" id="UP000282311"/>
    </source>
</evidence>
<accession>A0A3B0C3E9</accession>
<feature type="domain" description="DUF4179" evidence="2">
    <location>
        <begin position="41"/>
        <end position="133"/>
    </location>
</feature>
<feature type="transmembrane region" description="Helical" evidence="1">
    <location>
        <begin position="45"/>
        <end position="65"/>
    </location>
</feature>
<dbReference type="Gene3D" id="2.60.40.1630">
    <property type="entry name" value="bacillus anthracis domain"/>
    <property type="match status" value="1"/>
</dbReference>
<dbReference type="Proteomes" id="UP000282311">
    <property type="component" value="Unassembled WGS sequence"/>
</dbReference>
<evidence type="ECO:0000259" key="2">
    <source>
        <dbReference type="Pfam" id="PF13786"/>
    </source>
</evidence>
<proteinExistence type="predicted"/>
<comment type="caution">
    <text evidence="3">The sequence shown here is derived from an EMBL/GenBank/DDBJ whole genome shotgun (WGS) entry which is preliminary data.</text>
</comment>
<dbReference type="RefSeq" id="WP_120748910.1">
    <property type="nucleotide sequence ID" value="NZ_RBAH01000014.1"/>
</dbReference>
<dbReference type="EMBL" id="RBAH01000014">
    <property type="protein sequence ID" value="RKN80655.1"/>
    <property type="molecule type" value="Genomic_DNA"/>
</dbReference>
<evidence type="ECO:0000313" key="3">
    <source>
        <dbReference type="EMBL" id="RKN80655.1"/>
    </source>
</evidence>
<protein>
    <submittedName>
        <fullName evidence="3">DUF4179 domain-containing protein</fullName>
    </submittedName>
</protein>
<dbReference type="AlphaFoldDB" id="A0A3B0C3E9"/>
<dbReference type="OrthoDB" id="2541898at2"/>